<dbReference type="GO" id="GO:0003779">
    <property type="term" value="F:actin binding"/>
    <property type="evidence" value="ECO:0007669"/>
    <property type="project" value="UniProtKB-KW"/>
</dbReference>
<dbReference type="GO" id="GO:0005882">
    <property type="term" value="C:intermediate filament"/>
    <property type="evidence" value="ECO:0007669"/>
    <property type="project" value="TreeGrafter"/>
</dbReference>
<dbReference type="InterPro" id="IPR005326">
    <property type="entry name" value="Plectin_eS10_N"/>
</dbReference>
<evidence type="ECO:0000256" key="15">
    <source>
        <dbReference type="ARBA" id="ARBA00023273"/>
    </source>
</evidence>
<dbReference type="InterPro" id="IPR001715">
    <property type="entry name" value="CH_dom"/>
</dbReference>
<dbReference type="FunFam" id="1.20.58.60:FF:000009">
    <property type="entry name" value="dystonin isoform X1"/>
    <property type="match status" value="1"/>
</dbReference>
<dbReference type="SUPFAM" id="SSF46966">
    <property type="entry name" value="Spectrin repeat"/>
    <property type="match status" value="4"/>
</dbReference>
<dbReference type="SUPFAM" id="SSF47576">
    <property type="entry name" value="Calponin-homology domain, CH-domain"/>
    <property type="match status" value="1"/>
</dbReference>
<keyword evidence="5 20" id="KW-0728">SH3 domain</keyword>
<feature type="compositionally biased region" description="Basic and acidic residues" evidence="22">
    <location>
        <begin position="1952"/>
        <end position="1967"/>
    </location>
</feature>
<dbReference type="GO" id="GO:0002934">
    <property type="term" value="P:desmosome organization"/>
    <property type="evidence" value="ECO:0007669"/>
    <property type="project" value="UniProtKB-ARBA"/>
</dbReference>
<evidence type="ECO:0000259" key="23">
    <source>
        <dbReference type="PROSITE" id="PS50002"/>
    </source>
</evidence>
<dbReference type="GO" id="GO:0005200">
    <property type="term" value="F:structural constituent of cytoskeleton"/>
    <property type="evidence" value="ECO:0007669"/>
    <property type="project" value="TreeGrafter"/>
</dbReference>
<feature type="domain" description="Calponin-homology (CH)" evidence="24">
    <location>
        <begin position="291"/>
        <end position="396"/>
    </location>
</feature>
<feature type="region of interest" description="Disordered" evidence="22">
    <location>
        <begin position="1631"/>
        <end position="1683"/>
    </location>
</feature>
<feature type="region of interest" description="Disordered" evidence="22">
    <location>
        <begin position="1759"/>
        <end position="1779"/>
    </location>
</feature>
<feature type="domain" description="SH3" evidence="23">
    <location>
        <begin position="953"/>
        <end position="1010"/>
    </location>
</feature>
<keyword evidence="15" id="KW-0966">Cell projection</keyword>
<dbReference type="SMART" id="SM00250">
    <property type="entry name" value="PLEC"/>
    <property type="match status" value="33"/>
</dbReference>
<keyword evidence="8" id="KW-0597">Phosphoprotein</keyword>
<dbReference type="Gene3D" id="3.30.160.780">
    <property type="match status" value="1"/>
</dbReference>
<dbReference type="SMART" id="SM00150">
    <property type="entry name" value="SPEC"/>
    <property type="match status" value="5"/>
</dbReference>
<dbReference type="Gene3D" id="2.30.30.40">
    <property type="entry name" value="SH3 Domains"/>
    <property type="match status" value="1"/>
</dbReference>
<reference evidence="26" key="2">
    <citation type="submission" date="2023-03" db="EMBL/GenBank/DDBJ databases">
        <authorList>
            <consortium name="Wellcome Sanger Institute Data Sharing"/>
        </authorList>
    </citation>
    <scope>NUCLEOTIDE SEQUENCE [LARGE SCALE GENOMIC DNA]</scope>
</reference>
<dbReference type="CDD" id="cd00176">
    <property type="entry name" value="SPEC"/>
    <property type="match status" value="1"/>
</dbReference>
<feature type="coiled-coil region" evidence="21">
    <location>
        <begin position="1392"/>
        <end position="1429"/>
    </location>
</feature>
<dbReference type="GO" id="GO:0030506">
    <property type="term" value="F:ankyrin binding"/>
    <property type="evidence" value="ECO:0007669"/>
    <property type="project" value="TreeGrafter"/>
</dbReference>
<dbReference type="Gene3D" id="1.20.58.1060">
    <property type="match status" value="1"/>
</dbReference>
<evidence type="ECO:0000256" key="16">
    <source>
        <dbReference type="ARBA" id="ARBA00056058"/>
    </source>
</evidence>
<evidence type="ECO:0000256" key="19">
    <source>
        <dbReference type="ARBA" id="ARBA00081353"/>
    </source>
</evidence>
<reference evidence="25 26" key="1">
    <citation type="submission" date="2018-05" db="EMBL/GenBank/DDBJ databases">
        <authorList>
            <person name="Datahose"/>
        </authorList>
    </citation>
    <scope>NUCLEOTIDE SEQUENCE</scope>
</reference>
<dbReference type="InterPro" id="IPR041615">
    <property type="entry name" value="Desmoplakin_SH3"/>
</dbReference>
<dbReference type="Gene3D" id="1.20.58.60">
    <property type="match status" value="5"/>
</dbReference>
<proteinExistence type="inferred from homology"/>
<dbReference type="PROSITE" id="PS50021">
    <property type="entry name" value="CH"/>
    <property type="match status" value="2"/>
</dbReference>
<feature type="region of interest" description="Disordered" evidence="22">
    <location>
        <begin position="4335"/>
        <end position="4371"/>
    </location>
</feature>
<feature type="region of interest" description="Disordered" evidence="22">
    <location>
        <begin position="1952"/>
        <end position="1976"/>
    </location>
</feature>
<dbReference type="Pfam" id="PF21097">
    <property type="entry name" value="SR_plectin_7"/>
    <property type="match status" value="1"/>
</dbReference>
<dbReference type="InterPro" id="IPR041573">
    <property type="entry name" value="Desmoplakin_Spectrin-like"/>
</dbReference>
<dbReference type="Pfam" id="PF21020">
    <property type="entry name" value="Spectrin_4"/>
    <property type="match status" value="1"/>
</dbReference>
<feature type="compositionally biased region" description="Basic and acidic residues" evidence="22">
    <location>
        <begin position="2143"/>
        <end position="2181"/>
    </location>
</feature>
<dbReference type="FunFam" id="1.20.58.60:FF:000036">
    <property type="entry name" value="Plectin a"/>
    <property type="match status" value="1"/>
</dbReference>
<dbReference type="GO" id="GO:0005925">
    <property type="term" value="C:focal adhesion"/>
    <property type="evidence" value="ECO:0007669"/>
    <property type="project" value="TreeGrafter"/>
</dbReference>
<evidence type="ECO:0000256" key="2">
    <source>
        <dbReference type="ARBA" id="ARBA00004245"/>
    </source>
</evidence>
<keyword evidence="9" id="KW-0677">Repeat</keyword>
<dbReference type="InterPro" id="IPR036872">
    <property type="entry name" value="CH_dom_sf"/>
</dbReference>
<evidence type="ECO:0000256" key="17">
    <source>
        <dbReference type="ARBA" id="ARBA00060371"/>
    </source>
</evidence>
<feature type="compositionally biased region" description="Low complexity" evidence="22">
    <location>
        <begin position="4572"/>
        <end position="4624"/>
    </location>
</feature>
<keyword evidence="7" id="KW-0963">Cytoplasm</keyword>
<feature type="compositionally biased region" description="Low complexity" evidence="22">
    <location>
        <begin position="4335"/>
        <end position="4356"/>
    </location>
</feature>
<dbReference type="GeneTree" id="ENSGT00940000162855"/>
<keyword evidence="26" id="KW-1185">Reference proteome</keyword>
<evidence type="ECO:0000256" key="3">
    <source>
        <dbReference type="ARBA" id="ARBA00004568"/>
    </source>
</evidence>
<evidence type="ECO:0000256" key="1">
    <source>
        <dbReference type="ARBA" id="ARBA00004188"/>
    </source>
</evidence>
<keyword evidence="6" id="KW-0488">Methylation</keyword>
<evidence type="ECO:0000256" key="14">
    <source>
        <dbReference type="ARBA" id="ARBA00023212"/>
    </source>
</evidence>
<dbReference type="InterPro" id="IPR035915">
    <property type="entry name" value="Plakin_repeat_sf"/>
</dbReference>
<dbReference type="Gene3D" id="3.90.1290.10">
    <property type="entry name" value="Plakin repeat"/>
    <property type="match status" value="6"/>
</dbReference>
<dbReference type="PROSITE" id="PS00020">
    <property type="entry name" value="ACTININ_2"/>
    <property type="match status" value="1"/>
</dbReference>
<dbReference type="InterPro" id="IPR036388">
    <property type="entry name" value="WH-like_DNA-bd_sf"/>
</dbReference>
<dbReference type="PROSITE" id="PS50002">
    <property type="entry name" value="SH3"/>
    <property type="match status" value="1"/>
</dbReference>
<dbReference type="GO" id="GO:0048471">
    <property type="term" value="C:perinuclear region of cytoplasm"/>
    <property type="evidence" value="ECO:0007669"/>
    <property type="project" value="TreeGrafter"/>
</dbReference>
<dbReference type="GO" id="GO:0060047">
    <property type="term" value="P:heart contraction"/>
    <property type="evidence" value="ECO:0007669"/>
    <property type="project" value="UniProtKB-ARBA"/>
</dbReference>
<feature type="region of interest" description="Disordered" evidence="22">
    <location>
        <begin position="4565"/>
        <end position="4624"/>
    </location>
</feature>
<dbReference type="Pfam" id="PF00681">
    <property type="entry name" value="Plectin"/>
    <property type="match status" value="14"/>
</dbReference>
<feature type="coiled-coil region" evidence="21">
    <location>
        <begin position="1273"/>
        <end position="1317"/>
    </location>
</feature>
<organism evidence="25 26">
    <name type="scientific">Astatotilapia calliptera</name>
    <name type="common">Eastern happy</name>
    <name type="synonym">Chromis callipterus</name>
    <dbReference type="NCBI Taxonomy" id="8154"/>
    <lineage>
        <taxon>Eukaryota</taxon>
        <taxon>Metazoa</taxon>
        <taxon>Chordata</taxon>
        <taxon>Craniata</taxon>
        <taxon>Vertebrata</taxon>
        <taxon>Euteleostomi</taxon>
        <taxon>Actinopterygii</taxon>
        <taxon>Neopterygii</taxon>
        <taxon>Teleostei</taxon>
        <taxon>Neoteleostei</taxon>
        <taxon>Acanthomorphata</taxon>
        <taxon>Ovalentaria</taxon>
        <taxon>Cichlomorphae</taxon>
        <taxon>Cichliformes</taxon>
        <taxon>Cichlidae</taxon>
        <taxon>African cichlids</taxon>
        <taxon>Pseudocrenilabrinae</taxon>
        <taxon>Haplochromini</taxon>
        <taxon>Astatotilapia</taxon>
    </lineage>
</organism>
<dbReference type="GO" id="GO:0042383">
    <property type="term" value="C:sarcolemma"/>
    <property type="evidence" value="ECO:0007669"/>
    <property type="project" value="TreeGrafter"/>
</dbReference>
<keyword evidence="10" id="KW-0965">Cell junction</keyword>
<dbReference type="PROSITE" id="PS00019">
    <property type="entry name" value="ACTININ_1"/>
    <property type="match status" value="1"/>
</dbReference>
<evidence type="ECO:0000256" key="12">
    <source>
        <dbReference type="ARBA" id="ARBA00023054"/>
    </source>
</evidence>
<feature type="compositionally biased region" description="Basic and acidic residues" evidence="22">
    <location>
        <begin position="2221"/>
        <end position="2259"/>
    </location>
</feature>
<feature type="region of interest" description="Disordered" evidence="22">
    <location>
        <begin position="2565"/>
        <end position="2592"/>
    </location>
</feature>
<feature type="coiled-coil region" evidence="21">
    <location>
        <begin position="906"/>
        <end position="936"/>
    </location>
</feature>
<dbReference type="CDD" id="cd21188">
    <property type="entry name" value="CH_PLEC-like_rpt1"/>
    <property type="match status" value="1"/>
</dbReference>
<dbReference type="GO" id="GO:0045296">
    <property type="term" value="F:cadherin binding"/>
    <property type="evidence" value="ECO:0007669"/>
    <property type="project" value="TreeGrafter"/>
</dbReference>
<comment type="function">
    <text evidence="16">Involved in the organization of desmosome cell-cell junctions. Of particular importance in cell adhesion in the skin and during cardiac development. May also play a role in the regulation of Wnt, TGF-beta and Hippo signaling pathways.</text>
</comment>
<dbReference type="Pfam" id="PF18373">
    <property type="entry name" value="Spectrin_2"/>
    <property type="match status" value="1"/>
</dbReference>
<keyword evidence="14" id="KW-0206">Cytoskeleton</keyword>
<dbReference type="FunFam" id="1.10.418.10:FF:000029">
    <property type="entry name" value="plectin isoform X2"/>
    <property type="match status" value="1"/>
</dbReference>
<dbReference type="Ensembl" id="ENSACLT00000074669.1">
    <property type="protein sequence ID" value="ENSACLP00000054915.1"/>
    <property type="gene ID" value="ENSACLG00000000624.2"/>
</dbReference>
<keyword evidence="11" id="KW-0007">Acetylation</keyword>
<dbReference type="FunFam" id="1.10.418.10:FF:000002">
    <property type="entry name" value="Microtubule-actin cross-linking factor 1"/>
    <property type="match status" value="1"/>
</dbReference>
<dbReference type="FunFam" id="3.90.1290.10:FF:000001">
    <property type="entry name" value="Plectin a"/>
    <property type="match status" value="5"/>
</dbReference>
<protein>
    <recommendedName>
        <fullName evidence="18">Plectin</fullName>
    </recommendedName>
    <alternativeName>
        <fullName evidence="19">Plectin-1</fullName>
    </alternativeName>
</protein>
<dbReference type="Pfam" id="PF17902">
    <property type="entry name" value="SH3_10"/>
    <property type="match status" value="1"/>
</dbReference>
<dbReference type="GO" id="GO:0030057">
    <property type="term" value="C:desmosome"/>
    <property type="evidence" value="ECO:0007669"/>
    <property type="project" value="UniProtKB-SubCell"/>
</dbReference>
<evidence type="ECO:0000256" key="21">
    <source>
        <dbReference type="SAM" id="Coils"/>
    </source>
</evidence>
<evidence type="ECO:0000256" key="20">
    <source>
        <dbReference type="PROSITE-ProRule" id="PRU00192"/>
    </source>
</evidence>
<keyword evidence="12 21" id="KW-0175">Coiled coil</keyword>
<evidence type="ECO:0000256" key="9">
    <source>
        <dbReference type="ARBA" id="ARBA00022737"/>
    </source>
</evidence>
<keyword evidence="13" id="KW-0009">Actin-binding</keyword>
<dbReference type="PANTHER" id="PTHR23169:SF32">
    <property type="entry name" value="PLECTIN ISOFORM X1"/>
    <property type="match status" value="1"/>
</dbReference>
<dbReference type="Gene3D" id="1.10.418.10">
    <property type="entry name" value="Calponin-like domain"/>
    <property type="match status" value="2"/>
</dbReference>
<reference evidence="25" key="3">
    <citation type="submission" date="2025-08" db="UniProtKB">
        <authorList>
            <consortium name="Ensembl"/>
        </authorList>
    </citation>
    <scope>IDENTIFICATION</scope>
</reference>
<feature type="region of interest" description="Disordered" evidence="22">
    <location>
        <begin position="2143"/>
        <end position="2183"/>
    </location>
</feature>
<evidence type="ECO:0000256" key="8">
    <source>
        <dbReference type="ARBA" id="ARBA00022553"/>
    </source>
</evidence>
<dbReference type="Gene3D" id="1.10.10.10">
    <property type="entry name" value="Winged helix-like DNA-binding domain superfamily/Winged helix DNA-binding domain"/>
    <property type="match status" value="1"/>
</dbReference>
<feature type="region of interest" description="Disordered" evidence="22">
    <location>
        <begin position="1792"/>
        <end position="1841"/>
    </location>
</feature>
<evidence type="ECO:0000313" key="26">
    <source>
        <dbReference type="Proteomes" id="UP000265100"/>
    </source>
</evidence>
<dbReference type="InterPro" id="IPR001589">
    <property type="entry name" value="Actinin_actin-bd_CS"/>
</dbReference>
<evidence type="ECO:0000256" key="10">
    <source>
        <dbReference type="ARBA" id="ARBA00022949"/>
    </source>
</evidence>
<sequence length="4624" mass="528267">MVAGMVMPLANLKAIYELLFKDGVIVVKKDRRPQSMHPDLNGVNNLKVIRAVGSLKTKGYVRETFAWKHAYYYLTNEGIGYLRDYLHLPPEIMPRTLHRIFRPGFSARVQSVKGPRSSISELKAQGRTQEGVTDRHVYRHKRVEEEQPDRLPKTFREPGTLHFVPGPMPANERDRVQKKTFTKWVNKHLVKAQRHITDLYEDLRDGHNLISLLEVLSGETLPREKGRMRFHKLQNVQIALDFLKHRQVKLVNIRNDDIADGNPKLTLGLIWTIILHFQISDIQVNGQSDDMTAKEKLLLWSQRMVEGYQGLRCDNFTGSWRDGKLFNAIIHKHRPSLIDMSQVYRQSNQQNLEQAFSVAERELGVTRLLDPEDVDVPHPDEKSIITYVSSLYDAMPRVPDVQDGVKANELELRWQEYYELVTMLLQWIRHHILVFEERKFPTSYEEIEVLWRQFLKFKETELPAKEADKNRSKHIFKSFEGAVQAGQVKVPPGYHPLDVEKEWGRLHVAILERERLLRTEFERLERLQRVVSKVQMESGVCEEQLNQVETLLQTDVRLMSSGKPAKHTAEMEADLEKAEGMIRLLFNDVQLLKDGRHLQAEQMYRRVYRLHERLVNLRSEYNLRLKSGVTITQIPMTQIPMTQVHTTQVHSAQVLQQAPVRVRPELDEVTLRYIQDLLSWVEENQRRVDEGQWGSDLPSVESQLGSQRGLHQCVEEFRSKIDRAKADESQISPASKAAYRDYLGKLELQYGKLLNSSKARLRYMDQLHAFVTAATKELMWLNEKEEEEVNYDWSERNTNMAAKKENYSGLMRELELREKKVNGVQTTGDKLLRDGHPAKKTIEAFTGALQTQWSWILQLCCCIETHLKENTAYYQFFSDVKEAEEKIKKIQDTMKRKYTCDRTITVTRLEDLLQDAADEKEQLNEFKTHLEGLKRRAKTIVQLKPRNPATPIKGKLPVQAVCDFKQMEITVHRGDECALLNNSQPYKWKVLNDKGNEASVPSICFLIPPTNRDAVNSVAGLDGNLQRLQNMWQTLFVDMKSLLSWQYLMRDIHIIKSWNISMVTFKTLRVEEYRLALRNLEQHYQDFLRDSQDSQMFGAEDRMQVESNYNLANQHYNTMVSSAEQGEQDETVCKTYLTKIKDLRLRLEGCENRTVTRLRQPVDKEPLKACALKTAEQMKVQSELEGLKNDLSSIAEKTEEVLASPQQSSSAPMLRSELDMTLKKMDHVYGLSSVYLDKLKTIDVVIRNTKDAEDTLKSYETRLRDVSKVPGDEKEVEDQRSQLKSMRAEAEANQVIFDRLQDELRRATAMNDKMTRIHSERDADLEHYRQLVGSLLERWQAVFAQMDLRQRELGLLGRNMNSYRESYEWLIRWLEEAKQRQEKIQAVPIGDSKALREQLAQEKKLLGEIEKNKEEVENCQKNAKAYIDSVKDYEFQILTYKALQDPIASPLKKPKMECASDNIIQEYVTLRTRYSELLTLTSQFIKFITDTQRRLEEEEVIKEAERKRMAEMQAELDKQKQLAEAHAKSVAKAEKEAEELKLKMKEEANKRQDVAVDAEKQKQNIQQELHQLKSLSEQEIKSKSQQLEEALISRTKIEEEIHIIRIQLEATMKQKGTAETELQQLRDKAAEAEKLRKAAQDEAERLRKQVTEETQKKKNAEDELKRKSEAEKEAAKQKQKALDDLQKFKLQAEEAERRMKQAEEEKLRQIKVVEEVAQKSAATQLQTKAMSFNEQATKLEESLKKEQGTVLQLQEEAEKLRKQQEEANKAREQAEKELETWRQKANEALRLRLQAEEEAQKKSQAQEEAERQKVEAERDAKKRAKAEDAALKQKENAETELEKQRKFAEQIAQQKLSAEQECIRLKADFEHAEQQRGLLDSELQRLKNEVNAAEKQRKQLEDELAKVRSEMDALLQMKTEAEKVTLSNTEKSKQLLESEAQKMKQLAEEAARLRSVAEEAKKQRQTAEDEAAQQRAEAEKILKEKLSAINEATRLKTEAEIALKAKEAENERLKRKAEEEAYQRKLLEDQAAQHKLEIEEKITHLKSSSDSELVRQKTIVEETLRQKKVVEEEIHIIRINFEKASKEKSDLEGELKKLKYLADETEKSKLKAEKEADKLKKLAAEEEKKRKEAEEKVKRITAAEEEAARQCKAAQEEVERLKKNAEEANKQKEQAEKEAEKQVIVAKEAAQKCSAKLAEAAQKAKEKAEKEAALLRQKAEEAEKLKKAAEEEAAKQAKAQKDAEKLRKEAEEEASKRAAAEQAALKQKQQADAEMAKHKKEAEQALTQKSQVEKELTLVKLQLDETDKQKKVLDEELQRVKGEVNDAVKQKAQVEDELSKVKIQMEELLKLKLKIEEENRRLMKKDKDSTQKLLAEEAEKMKSLAEEAARLSVEAEEAARQRQIAESDLAEQRALAEKMLKEKMQAIQEATKLKAEAEELQKQKDQAQEKAKKLLEDKQQIQQRLDKETEDFQKSLEAERKRQFEVAAEAEKLKVKVKELSDAQAKAETEAKKFKKQADEAKTRLQQTEKQTTEIVVQKLETQRLQSTREADDLKKALADLEKEKEKLKKDAEELQKKSKEMENAQQAQIEQQKAILQQSFITEKDVLLKREKAVEDEKKKLEKQFEDEVNKAKALKDEQERQRKLMDEERKKLQAIMDEAVKKQKEAEAEMKNRERELDMLEKKRIEQEKLLEEENKKLRERLQNLEEQLVAMTMVGTTKKVFNGSVEDGLKKDGESMLAFDGIREKVPAERLHEVGVLTKKEFDKLKKGKVSVQELGKTEKLKAYLKGESCVGGVLTPSKEKMSLYQAMTEKKITPNTATMLLEAQAASGFIVDPVKNKLLSVDEAVKEELIGPELHDKMLSAERAATGFKDPFTGAKISLFEAMKKGLIEKDQATKFLDVQLATGGIIDPINSHRVPLQTAYKQGQFDADINKKLSDPSDDCKLFIDPSTQEQLTYKQLLEKCNKDAETGLLILTVTEKAAQTERTYTDVETKDIFSKSNVDVPFGKFKGKTVTIWEVINSEYFTEEQRRELIRQYKTGKITVEKIIKIVITVVEDKEKNKENVFNGLRAPVSANELLESKVINKDVFNKLSNGKITVKEISEMDPVKKALNGTPSIAGLFYEPTKEKMPFYQAMKKELLSPETALNLLEAQAATGFIIDPVKNERVPVDEAVKSSLVGPELHERLLSAERAISGYRDPYTGKNVSLFEAMKKGLIKREHGIRLLEAQLSTGGIIDPIKSYRIPHEIACKRGYFDEEVGKTLNTNTDETKVFCDPNSQEDATYAQLLNKCVIDKETGLPLLSLSKKAPKPKEDKQITEAKTKEALNQATMELEYGPFKGRKVTIWEIIHSEYITEEQRIELIRQYRMGYVTIEKLIKIVITMVDEKEDKTKEEACFEGLRAPVTASSLLDSNIIDKATFEQLQNGKKTPKEVSETDKVRKYLRGTDRIDGIAMGDSDEKLSIYQAIKKGILQQSTGLTLLEAQAGTGFITDPVKNLKYSVDDAVKAGVVGPELHEKLLSAEKAVTGYKDPYTGNKISLLQAMKKELVLREHAIPLLEAQFATGGIIDPVSSHRVPNDVAIQRGYFSKQMAKSFSEPTGDVKGFTNPNTNGRVTYKELLEKCKREPNTGLCYLPLSEVESPAPVEKSYQYSEEQAQTDLANTQIDIPLKSFAGKSMTIWEVMNSNFLPAEERRRLMEQYRLGQITRERMLIVIIEIIEQRETLKSEQSMSCDVIRRRVTIDELYNARIIDLHTYNLLKQEKMNIREVMEMPTVKQYLFGTGCIAGIMSDSPPKISIYQAMKNGKIKPEVALNLLEAQAATGFMIDPVKDELLTVDEAVRKGLVGPELHDKLLSAERAVTGYKDPYTGKVISLFQAMKKDLISEDYALRLLEAQNATGGLMDPEYYFHLPIDVAMQRGYINKETLERITEPTADVRGYTDPTTDEKQSYAQLLKRCRVDKESGLRLLSLADRRLLFKGLRKQITVDELLRSQIINQKTYSDLTEGIITVEEVSRDVKKYLEGTSCIAGVFVESSKDRLSIYQAMKKNMIRPGTAFELLEAQAATGYVIDPIKNLKLNVNEAVKMGVVGPEFKDKLLSAERAVTGYKDPYSGKVISLFQAMKKGLILKDHGIRLLEAQIATGGIIDPQESLRLPVETAYERGLFDEEMNGILTDPSDDTKGFFDPNTEENLTYLQLMERCMIDPETGLALLLLKEKKRERKTSSKSSVRKRRVVIVDPESGKEMSVYEAYQKGLIDHQTYLELAEQECEWEEITITSSDGVVKSMIIDRRSGRQYDIDDAISRGLIDKSALDQYRSGMLSITEFADMLSGNMSGSRSRSSSFGSSSSYPMSPIPSIKTPATTWTDPTEETGPIAGILDTETLEKVSVTEAIHRNLVDNITGQRLLEAQACTGGILDPNTGEKFSVADAMNKGLVDKIMVDRISLAQKAYNGFEDPRTKTKMSAAQALKKGWLYYEAGQRFLEVQYLTGGLIEPDATGRVSIDEALRKGTLDARTAQKLRDVSAYSKYLTCPKTKLKISYKDAIERSMTEEGTGLRLLEASSQSSKGLYSPYSISGSGSASGSRSGSRTGSRSGSRRGSMDATGSSFTTTFSSSSYSSPSYGRRY</sequence>
<dbReference type="GO" id="GO:0002102">
    <property type="term" value="C:podosome"/>
    <property type="evidence" value="ECO:0007669"/>
    <property type="project" value="UniProtKB-SubCell"/>
</dbReference>
<dbReference type="PANTHER" id="PTHR23169">
    <property type="entry name" value="ENVOPLAKIN"/>
    <property type="match status" value="1"/>
</dbReference>
<evidence type="ECO:0000256" key="18">
    <source>
        <dbReference type="ARBA" id="ARBA00071000"/>
    </source>
</evidence>
<dbReference type="FunFam" id="3.90.1290.10:FF:000002">
    <property type="entry name" value="Plectin a"/>
    <property type="match status" value="1"/>
</dbReference>
<dbReference type="GO" id="GO:0031101">
    <property type="term" value="P:fin regeneration"/>
    <property type="evidence" value="ECO:0007669"/>
    <property type="project" value="UniProtKB-ARBA"/>
</dbReference>
<dbReference type="GO" id="GO:0030056">
    <property type="term" value="C:hemidesmosome"/>
    <property type="evidence" value="ECO:0007669"/>
    <property type="project" value="UniProtKB-SubCell"/>
</dbReference>
<dbReference type="InterPro" id="IPR043197">
    <property type="entry name" value="Plakin"/>
</dbReference>
<evidence type="ECO:0000313" key="25">
    <source>
        <dbReference type="Ensembl" id="ENSACLP00000054915.1"/>
    </source>
</evidence>
<evidence type="ECO:0000256" key="4">
    <source>
        <dbReference type="ARBA" id="ARBA00009109"/>
    </source>
</evidence>
<feature type="domain" description="Calponin-homology (CH)" evidence="24">
    <location>
        <begin position="175"/>
        <end position="278"/>
    </location>
</feature>
<dbReference type="FunFam" id="1.20.58.60:FF:000010">
    <property type="entry name" value="plectin isoform X2"/>
    <property type="match status" value="1"/>
</dbReference>
<evidence type="ECO:0000256" key="22">
    <source>
        <dbReference type="SAM" id="MobiDB-lite"/>
    </source>
</evidence>
<feature type="region of interest" description="Disordered" evidence="22">
    <location>
        <begin position="2221"/>
        <end position="2289"/>
    </location>
</feature>
<dbReference type="GO" id="GO:0031581">
    <property type="term" value="P:hemidesmosome assembly"/>
    <property type="evidence" value="ECO:0007669"/>
    <property type="project" value="TreeGrafter"/>
</dbReference>
<dbReference type="Pfam" id="PF03501">
    <property type="entry name" value="S10_plectin"/>
    <property type="match status" value="1"/>
</dbReference>
<feature type="compositionally biased region" description="Basic and acidic residues" evidence="22">
    <location>
        <begin position="2565"/>
        <end position="2583"/>
    </location>
</feature>
<evidence type="ECO:0000256" key="7">
    <source>
        <dbReference type="ARBA" id="ARBA00022490"/>
    </source>
</evidence>
<feature type="compositionally biased region" description="Basic and acidic residues" evidence="22">
    <location>
        <begin position="2269"/>
        <end position="2283"/>
    </location>
</feature>
<dbReference type="InterPro" id="IPR018159">
    <property type="entry name" value="Spectrin/alpha-actinin"/>
</dbReference>
<dbReference type="InterPro" id="IPR001101">
    <property type="entry name" value="Plectin_repeat"/>
</dbReference>
<dbReference type="InterPro" id="IPR001452">
    <property type="entry name" value="SH3_domain"/>
</dbReference>
<evidence type="ECO:0000256" key="6">
    <source>
        <dbReference type="ARBA" id="ARBA00022481"/>
    </source>
</evidence>
<dbReference type="SUPFAM" id="SSF75399">
    <property type="entry name" value="Plakin repeat"/>
    <property type="match status" value="7"/>
</dbReference>
<dbReference type="FunFam" id="3.30.160.780:FF:000001">
    <property type="entry name" value="Plectin a"/>
    <property type="match status" value="1"/>
</dbReference>
<comment type="similarity">
    <text evidence="4">Belongs to the plakin or cytolinker family.</text>
</comment>
<dbReference type="GO" id="GO:0045104">
    <property type="term" value="P:intermediate filament cytoskeleton organization"/>
    <property type="evidence" value="ECO:0007669"/>
    <property type="project" value="InterPro"/>
</dbReference>
<dbReference type="GO" id="GO:0061436">
    <property type="term" value="P:establishment of skin barrier"/>
    <property type="evidence" value="ECO:0007669"/>
    <property type="project" value="UniProtKB-ARBA"/>
</dbReference>
<reference evidence="25" key="4">
    <citation type="submission" date="2025-09" db="UniProtKB">
        <authorList>
            <consortium name="Ensembl"/>
        </authorList>
    </citation>
    <scope>IDENTIFICATION</scope>
</reference>
<dbReference type="InterPro" id="IPR049538">
    <property type="entry name" value="PCN-like_spectrin-like_rpt"/>
</dbReference>
<accession>A0AAX7TF32</accession>
<evidence type="ECO:0000256" key="5">
    <source>
        <dbReference type="ARBA" id="ARBA00022443"/>
    </source>
</evidence>
<dbReference type="CDD" id="cd06503">
    <property type="entry name" value="ATP-synt_Fo_b"/>
    <property type="match status" value="1"/>
</dbReference>
<evidence type="ECO:0000256" key="11">
    <source>
        <dbReference type="ARBA" id="ARBA00022990"/>
    </source>
</evidence>
<dbReference type="Pfam" id="PF00307">
    <property type="entry name" value="CH"/>
    <property type="match status" value="2"/>
</dbReference>
<comment type="subcellular location">
    <subcellularLocation>
        <location evidence="3">Cell junction</location>
        <location evidence="3">Desmosome</location>
    </subcellularLocation>
    <subcellularLocation>
        <location evidence="17">Cell junction</location>
        <location evidence="17">Hemidesmosome</location>
    </subcellularLocation>
    <subcellularLocation>
        <location evidence="1">Cell projection</location>
        <location evidence="1">Podosome</location>
    </subcellularLocation>
    <subcellularLocation>
        <location evidence="2">Cytoplasm</location>
        <location evidence="2">Cytoskeleton</location>
    </subcellularLocation>
</comment>
<evidence type="ECO:0000259" key="24">
    <source>
        <dbReference type="PROSITE" id="PS50021"/>
    </source>
</evidence>
<dbReference type="Proteomes" id="UP000265100">
    <property type="component" value="Chromosome 22"/>
</dbReference>
<dbReference type="GO" id="GO:0042060">
    <property type="term" value="P:wound healing"/>
    <property type="evidence" value="ECO:0007669"/>
    <property type="project" value="TreeGrafter"/>
</dbReference>
<dbReference type="GO" id="GO:0008307">
    <property type="term" value="F:structural constituent of muscle"/>
    <property type="evidence" value="ECO:0007669"/>
    <property type="project" value="TreeGrafter"/>
</dbReference>
<dbReference type="SMART" id="SM00033">
    <property type="entry name" value="CH"/>
    <property type="match status" value="2"/>
</dbReference>
<name>A0AAX7TF32_ASTCA</name>
<evidence type="ECO:0000256" key="13">
    <source>
        <dbReference type="ARBA" id="ARBA00023203"/>
    </source>
</evidence>